<evidence type="ECO:0000313" key="4">
    <source>
        <dbReference type="EMBL" id="KAK2119586.1"/>
    </source>
</evidence>
<dbReference type="Proteomes" id="UP001266305">
    <property type="component" value="Unassembled WGS sequence"/>
</dbReference>
<gene>
    <name evidence="4" type="primary">NUTM2G_3</name>
    <name evidence="4" type="ORF">P7K49_000972</name>
</gene>
<dbReference type="InterPro" id="IPR024309">
    <property type="entry name" value="NUT_N"/>
</dbReference>
<evidence type="ECO:0000313" key="5">
    <source>
        <dbReference type="Proteomes" id="UP001266305"/>
    </source>
</evidence>
<name>A0ABQ9WE58_SAGOE</name>
<evidence type="ECO:0000259" key="3">
    <source>
        <dbReference type="Pfam" id="PF12881"/>
    </source>
</evidence>
<dbReference type="EMBL" id="JASSZA010000001">
    <property type="protein sequence ID" value="KAK2119586.1"/>
    <property type="molecule type" value="Genomic_DNA"/>
</dbReference>
<keyword evidence="5" id="KW-1185">Reference proteome</keyword>
<reference evidence="4 5" key="1">
    <citation type="submission" date="2023-05" db="EMBL/GenBank/DDBJ databases">
        <title>B98-5 Cell Line De Novo Hybrid Assembly: An Optical Mapping Approach.</title>
        <authorList>
            <person name="Kananen K."/>
            <person name="Auerbach J.A."/>
            <person name="Kautto E."/>
            <person name="Blachly J.S."/>
        </authorList>
    </citation>
    <scope>NUCLEOTIDE SEQUENCE [LARGE SCALE GENOMIC DNA]</scope>
    <source>
        <strain evidence="4">B95-8</strain>
        <tissue evidence="4">Cell line</tissue>
    </source>
</reference>
<comment type="similarity">
    <text evidence="1">Belongs to the NUT family.</text>
</comment>
<feature type="domain" description="Nuclear Testis protein N-terminal" evidence="3">
    <location>
        <begin position="232"/>
        <end position="320"/>
    </location>
</feature>
<feature type="compositionally biased region" description="Pro residues" evidence="2">
    <location>
        <begin position="148"/>
        <end position="162"/>
    </location>
</feature>
<feature type="region of interest" description="Disordered" evidence="2">
    <location>
        <begin position="285"/>
        <end position="322"/>
    </location>
</feature>
<dbReference type="InterPro" id="IPR024310">
    <property type="entry name" value="NUT"/>
</dbReference>
<organism evidence="4 5">
    <name type="scientific">Saguinus oedipus</name>
    <name type="common">Cotton-top tamarin</name>
    <name type="synonym">Oedipomidas oedipus</name>
    <dbReference type="NCBI Taxonomy" id="9490"/>
    <lineage>
        <taxon>Eukaryota</taxon>
        <taxon>Metazoa</taxon>
        <taxon>Chordata</taxon>
        <taxon>Craniata</taxon>
        <taxon>Vertebrata</taxon>
        <taxon>Euteleostomi</taxon>
        <taxon>Mammalia</taxon>
        <taxon>Eutheria</taxon>
        <taxon>Euarchontoglires</taxon>
        <taxon>Primates</taxon>
        <taxon>Haplorrhini</taxon>
        <taxon>Platyrrhini</taxon>
        <taxon>Cebidae</taxon>
        <taxon>Callitrichinae</taxon>
        <taxon>Saguinus</taxon>
    </lineage>
</organism>
<proteinExistence type="inferred from homology"/>
<dbReference type="Pfam" id="PF12881">
    <property type="entry name" value="NUT"/>
    <property type="match status" value="2"/>
</dbReference>
<feature type="domain" description="Nuclear Testis protein N-terminal" evidence="3">
    <location>
        <begin position="28"/>
        <end position="230"/>
    </location>
</feature>
<accession>A0ABQ9WE58</accession>
<evidence type="ECO:0000256" key="1">
    <source>
        <dbReference type="ARBA" id="ARBA00010586"/>
    </source>
</evidence>
<dbReference type="PANTHER" id="PTHR22879:SF2">
    <property type="entry name" value="NUT FAMILY MEMBER 2F-RELATED"/>
    <property type="match status" value="1"/>
</dbReference>
<dbReference type="PANTHER" id="PTHR22879">
    <property type="entry name" value="NUT FAMILY MEMBER 1"/>
    <property type="match status" value="1"/>
</dbReference>
<feature type="region of interest" description="Disordered" evidence="2">
    <location>
        <begin position="142"/>
        <end position="195"/>
    </location>
</feature>
<sequence length="322" mass="34143">MPSAGTGCDREPWCLHASVHGSVLHHTSPSPAQGPPLVTAVVPPGGPPVLSAFPRMPLVAGKDGRGPNWAGASNVLVQMGTEVGPVKAPQAQTLVLTQDPLIWQVPGTLCEGVACPLPQPLAAAPVVPAMAAQVFGGTQACEGGWPQGLPPPAPPAPQPDPMMAPGNAFPWPQGSHRKGSQAPSQAKAQPDDSCNPESLYENFQLWQHYKSLARRHLPQSPDSEALSCFFMFLDFEAEEEMQIQKSQWMKGPQCLPPPALLRLEPQGPLAPEVVRQPVYLPSKAGPKALPACLTPPRPQPAAETKADLLPPRPQQPVETNTH</sequence>
<comment type="caution">
    <text evidence="4">The sequence shown here is derived from an EMBL/GenBank/DDBJ whole genome shotgun (WGS) entry which is preliminary data.</text>
</comment>
<evidence type="ECO:0000256" key="2">
    <source>
        <dbReference type="SAM" id="MobiDB-lite"/>
    </source>
</evidence>
<protein>
    <submittedName>
        <fullName evidence="4">NUT member 2G</fullName>
    </submittedName>
</protein>